<evidence type="ECO:0000256" key="5">
    <source>
        <dbReference type="RuleBase" id="RU362057"/>
    </source>
</evidence>
<dbReference type="GeneID" id="111304008"/>
<evidence type="ECO:0000256" key="4">
    <source>
        <dbReference type="RuleBase" id="RU003718"/>
    </source>
</evidence>
<gene>
    <name evidence="7" type="primary">LOC111304008</name>
</gene>
<keyword evidence="2 4" id="KW-0328">Glycosyltransferase</keyword>
<dbReference type="CDD" id="cd03784">
    <property type="entry name" value="GT1_Gtf-like"/>
    <property type="match status" value="1"/>
</dbReference>
<dbReference type="FunFam" id="3.40.50.2000:FF:000064">
    <property type="entry name" value="Glycosyltransferase"/>
    <property type="match status" value="1"/>
</dbReference>
<dbReference type="EC" id="2.4.1.-" evidence="5"/>
<dbReference type="GO" id="GO:0035251">
    <property type="term" value="F:UDP-glucosyltransferase activity"/>
    <property type="evidence" value="ECO:0007669"/>
    <property type="project" value="TreeGrafter"/>
</dbReference>
<dbReference type="InterPro" id="IPR002213">
    <property type="entry name" value="UDP_glucos_trans"/>
</dbReference>
<dbReference type="OrthoDB" id="5835829at2759"/>
<dbReference type="SUPFAM" id="SSF53756">
    <property type="entry name" value="UDP-Glycosyltransferase/glycogen phosphorylase"/>
    <property type="match status" value="1"/>
</dbReference>
<name>A0A6P5ZTY6_DURZI</name>
<evidence type="ECO:0000256" key="3">
    <source>
        <dbReference type="ARBA" id="ARBA00022679"/>
    </source>
</evidence>
<dbReference type="PANTHER" id="PTHR48047:SF61">
    <property type="entry name" value="OS04G0273600 PROTEIN"/>
    <property type="match status" value="1"/>
</dbReference>
<reference evidence="7" key="1">
    <citation type="submission" date="2025-08" db="UniProtKB">
        <authorList>
            <consortium name="RefSeq"/>
        </authorList>
    </citation>
    <scope>IDENTIFICATION</scope>
    <source>
        <tissue evidence="7">Fruit stalk</tissue>
    </source>
</reference>
<evidence type="ECO:0000313" key="7">
    <source>
        <dbReference type="RefSeq" id="XP_022756273.1"/>
    </source>
</evidence>
<protein>
    <recommendedName>
        <fullName evidence="5">Glycosyltransferase</fullName>
        <ecNumber evidence="5">2.4.1.-</ecNumber>
    </recommendedName>
</protein>
<evidence type="ECO:0000313" key="6">
    <source>
        <dbReference type="Proteomes" id="UP000515121"/>
    </source>
</evidence>
<dbReference type="PROSITE" id="PS00375">
    <property type="entry name" value="UDPGT"/>
    <property type="match status" value="1"/>
</dbReference>
<comment type="similarity">
    <text evidence="1 4">Belongs to the UDP-glycosyltransferase family.</text>
</comment>
<evidence type="ECO:0000256" key="2">
    <source>
        <dbReference type="ARBA" id="ARBA00022676"/>
    </source>
</evidence>
<dbReference type="Gene3D" id="3.40.50.2000">
    <property type="entry name" value="Glycogen Phosphorylase B"/>
    <property type="match status" value="2"/>
</dbReference>
<dbReference type="KEGG" id="dzi:111304008"/>
<dbReference type="FunFam" id="3.40.50.2000:FF:000103">
    <property type="entry name" value="Glycosyltransferase"/>
    <property type="match status" value="1"/>
</dbReference>
<organism evidence="6 7">
    <name type="scientific">Durio zibethinus</name>
    <name type="common">Durian</name>
    <dbReference type="NCBI Taxonomy" id="66656"/>
    <lineage>
        <taxon>Eukaryota</taxon>
        <taxon>Viridiplantae</taxon>
        <taxon>Streptophyta</taxon>
        <taxon>Embryophyta</taxon>
        <taxon>Tracheophyta</taxon>
        <taxon>Spermatophyta</taxon>
        <taxon>Magnoliopsida</taxon>
        <taxon>eudicotyledons</taxon>
        <taxon>Gunneridae</taxon>
        <taxon>Pentapetalae</taxon>
        <taxon>rosids</taxon>
        <taxon>malvids</taxon>
        <taxon>Malvales</taxon>
        <taxon>Malvaceae</taxon>
        <taxon>Helicteroideae</taxon>
        <taxon>Durio</taxon>
    </lineage>
</organism>
<proteinExistence type="inferred from homology"/>
<dbReference type="PANTHER" id="PTHR48047">
    <property type="entry name" value="GLYCOSYLTRANSFERASE"/>
    <property type="match status" value="1"/>
</dbReference>
<dbReference type="Proteomes" id="UP000515121">
    <property type="component" value="Unplaced"/>
</dbReference>
<accession>A0A6P5ZTY6</accession>
<evidence type="ECO:0000256" key="1">
    <source>
        <dbReference type="ARBA" id="ARBA00009995"/>
    </source>
</evidence>
<dbReference type="RefSeq" id="XP_022756273.1">
    <property type="nucleotide sequence ID" value="XM_022900538.1"/>
</dbReference>
<dbReference type="InterPro" id="IPR035595">
    <property type="entry name" value="UDP_glycos_trans_CS"/>
</dbReference>
<dbReference type="AlphaFoldDB" id="A0A6P5ZTY6"/>
<sequence length="498" mass="55872">MAEKRENVVMFPFMAQGHIIPFLALALHIEKTGKYKITFVNTPLNIKKLRSSLPPNSSIQFLEIPFNSSDHGLPPNTENCDVVPYHFVVRLLEASASLRTVFKQLIEDIIQEEDGHRPLCIIGDIFFGWMAGVAQELGVFHAVFSGAGGFGLACYYSIWLNLPHKEIKLADNHFLLPDFQEASKIHLTQLPLTMSEADGTDSWSVFHGKYLPEWSKSGGILFNTVEEFDHIGLMYFMRKLGRPVWPVGPILLSIENRARAGKEAAGITPEFCKAWLDTKPQNSVLYVSFGSMNTISPSQMMQLAKALEVSGKNFIWVVRPPLGFDINSEFKANEWLPEGFEERIRESKKGLVVHKWAPQLEILSHKSTSAFLSHCGWNSVLESLSYGVPLLGWAMAAEQFFNVKLLVEEVGVCVEVARGKACEVNHEDVAAKIELVMSDCEKGKEIRRKASQVREMIKNAMKDEKGFKGSSVKAMDNFFNAARTMRGQAQKQQNGRCT</sequence>
<keyword evidence="3 4" id="KW-0808">Transferase</keyword>
<keyword evidence="6" id="KW-1185">Reference proteome</keyword>
<dbReference type="Pfam" id="PF00201">
    <property type="entry name" value="UDPGT"/>
    <property type="match status" value="1"/>
</dbReference>